<dbReference type="EMBL" id="LAXJ01000019">
    <property type="protein sequence ID" value="KRS11505.1"/>
    <property type="molecule type" value="Genomic_DNA"/>
</dbReference>
<dbReference type="Proteomes" id="UP000051295">
    <property type="component" value="Unassembled WGS sequence"/>
</dbReference>
<evidence type="ECO:0000256" key="4">
    <source>
        <dbReference type="ARBA" id="ARBA00023239"/>
    </source>
</evidence>
<accession>A0A0T5NRL7</accession>
<keyword evidence="4" id="KW-0456">Lyase</keyword>
<dbReference type="STRING" id="1641875.XM53_16315"/>
<dbReference type="EC" id="4.1.1.17" evidence="6"/>
<comment type="caution">
    <text evidence="10">The sequence shown here is derived from an EMBL/GenBank/DDBJ whole genome shotgun (WGS) entry which is preliminary data.</text>
</comment>
<comment type="similarity">
    <text evidence="2">Belongs to the Orn/Lys/Arg decarboxylase class-II family.</text>
</comment>
<reference evidence="10 11" key="1">
    <citation type="submission" date="2015-04" db="EMBL/GenBank/DDBJ databases">
        <title>The draft genome sequence of Roseovarius sp.R12b.</title>
        <authorList>
            <person name="Li G."/>
            <person name="Lai Q."/>
            <person name="Shao Z."/>
            <person name="Yan P."/>
        </authorList>
    </citation>
    <scope>NUCLEOTIDE SEQUENCE [LARGE SCALE GENOMIC DNA]</scope>
    <source>
        <strain evidence="10 11">R12B</strain>
    </source>
</reference>
<evidence type="ECO:0000256" key="1">
    <source>
        <dbReference type="ARBA" id="ARBA00001933"/>
    </source>
</evidence>
<dbReference type="SUPFAM" id="SSF50621">
    <property type="entry name" value="Alanine racemase C-terminal domain-like"/>
    <property type="match status" value="1"/>
</dbReference>
<evidence type="ECO:0000256" key="8">
    <source>
        <dbReference type="PIRSR" id="PIRSR600183-50"/>
    </source>
</evidence>
<dbReference type="SUPFAM" id="SSF51419">
    <property type="entry name" value="PLP-binding barrel"/>
    <property type="match status" value="1"/>
</dbReference>
<dbReference type="PROSITE" id="PS00878">
    <property type="entry name" value="ODR_DC_2_1"/>
    <property type="match status" value="1"/>
</dbReference>
<dbReference type="GO" id="GO:0033387">
    <property type="term" value="P:putrescine biosynthetic process from arginine, via ornithine"/>
    <property type="evidence" value="ECO:0007669"/>
    <property type="project" value="TreeGrafter"/>
</dbReference>
<evidence type="ECO:0000256" key="5">
    <source>
        <dbReference type="ARBA" id="ARBA00034115"/>
    </source>
</evidence>
<proteinExistence type="inferred from homology"/>
<dbReference type="InterPro" id="IPR000183">
    <property type="entry name" value="Orn/DAP/Arg_de-COase"/>
</dbReference>
<name>A0A0T5NRL7_9RHOB</name>
<dbReference type="InterPro" id="IPR022653">
    <property type="entry name" value="De-COase2_pyr-phos_BS"/>
</dbReference>
<dbReference type="GO" id="GO:0004586">
    <property type="term" value="F:ornithine decarboxylase activity"/>
    <property type="evidence" value="ECO:0007669"/>
    <property type="project" value="UniProtKB-EC"/>
</dbReference>
<gene>
    <name evidence="10" type="ORF">XM53_16315</name>
</gene>
<evidence type="ECO:0000313" key="11">
    <source>
        <dbReference type="Proteomes" id="UP000051295"/>
    </source>
</evidence>
<dbReference type="Pfam" id="PF02784">
    <property type="entry name" value="Orn_Arg_deC_N"/>
    <property type="match status" value="1"/>
</dbReference>
<dbReference type="AlphaFoldDB" id="A0A0T5NRL7"/>
<dbReference type="CDD" id="cd00622">
    <property type="entry name" value="PLPDE_III_ODC"/>
    <property type="match status" value="1"/>
</dbReference>
<dbReference type="PRINTS" id="PR01179">
    <property type="entry name" value="ODADCRBXLASE"/>
</dbReference>
<comment type="pathway">
    <text evidence="5">Amine and polyamine biosynthesis; putrescine biosynthesis via L-ornithine pathway; putrescine from L-ornithine: step 1/1.</text>
</comment>
<dbReference type="GO" id="GO:0005737">
    <property type="term" value="C:cytoplasm"/>
    <property type="evidence" value="ECO:0007669"/>
    <property type="project" value="TreeGrafter"/>
</dbReference>
<dbReference type="PANTHER" id="PTHR11482">
    <property type="entry name" value="ARGININE/DIAMINOPIMELATE/ORNITHINE DECARBOXYLASE"/>
    <property type="match status" value="1"/>
</dbReference>
<dbReference type="Gene3D" id="3.20.20.10">
    <property type="entry name" value="Alanine racemase"/>
    <property type="match status" value="1"/>
</dbReference>
<dbReference type="RefSeq" id="WP_057795234.1">
    <property type="nucleotide sequence ID" value="NZ_LAXJ01000019.1"/>
</dbReference>
<comment type="catalytic activity">
    <reaction evidence="7">
        <text>L-ornithine + H(+) = putrescine + CO2</text>
        <dbReference type="Rhea" id="RHEA:22964"/>
        <dbReference type="ChEBI" id="CHEBI:15378"/>
        <dbReference type="ChEBI" id="CHEBI:16526"/>
        <dbReference type="ChEBI" id="CHEBI:46911"/>
        <dbReference type="ChEBI" id="CHEBI:326268"/>
        <dbReference type="EC" id="4.1.1.17"/>
    </reaction>
</comment>
<keyword evidence="3 8" id="KW-0663">Pyridoxal phosphate</keyword>
<feature type="active site" description="Proton donor" evidence="8">
    <location>
        <position position="323"/>
    </location>
</feature>
<organism evidence="10 11">
    <name type="scientific">Roseovarius atlanticus</name>
    <dbReference type="NCBI Taxonomy" id="1641875"/>
    <lineage>
        <taxon>Bacteria</taxon>
        <taxon>Pseudomonadati</taxon>
        <taxon>Pseudomonadota</taxon>
        <taxon>Alphaproteobacteria</taxon>
        <taxon>Rhodobacterales</taxon>
        <taxon>Roseobacteraceae</taxon>
        <taxon>Roseovarius</taxon>
    </lineage>
</organism>
<keyword evidence="11" id="KW-1185">Reference proteome</keyword>
<dbReference type="Gene3D" id="2.40.37.10">
    <property type="entry name" value="Lyase, Ornithine Decarboxylase, Chain A, domain 1"/>
    <property type="match status" value="1"/>
</dbReference>
<dbReference type="InterPro" id="IPR029066">
    <property type="entry name" value="PLP-binding_barrel"/>
</dbReference>
<protein>
    <recommendedName>
        <fullName evidence="6">ornithine decarboxylase</fullName>
        <ecNumber evidence="6">4.1.1.17</ecNumber>
    </recommendedName>
</protein>
<dbReference type="InterPro" id="IPR009006">
    <property type="entry name" value="Ala_racemase/Decarboxylase_C"/>
</dbReference>
<comment type="cofactor">
    <cofactor evidence="1 8">
        <name>pyridoxal 5'-phosphate</name>
        <dbReference type="ChEBI" id="CHEBI:597326"/>
    </cofactor>
</comment>
<dbReference type="InterPro" id="IPR002433">
    <property type="entry name" value="Orn_de-COase"/>
</dbReference>
<feature type="domain" description="Orn/DAP/Arg decarboxylase 2 N-terminal" evidence="9">
    <location>
        <begin position="36"/>
        <end position="259"/>
    </location>
</feature>
<evidence type="ECO:0000313" key="10">
    <source>
        <dbReference type="EMBL" id="KRS11505.1"/>
    </source>
</evidence>
<dbReference type="PATRIC" id="fig|1641875.4.peg.1081"/>
<evidence type="ECO:0000256" key="7">
    <source>
        <dbReference type="ARBA" id="ARBA00049127"/>
    </source>
</evidence>
<dbReference type="PANTHER" id="PTHR11482:SF6">
    <property type="entry name" value="ORNITHINE DECARBOXYLASE 1-RELATED"/>
    <property type="match status" value="1"/>
</dbReference>
<evidence type="ECO:0000256" key="2">
    <source>
        <dbReference type="ARBA" id="ARBA00008872"/>
    </source>
</evidence>
<evidence type="ECO:0000256" key="3">
    <source>
        <dbReference type="ARBA" id="ARBA00022898"/>
    </source>
</evidence>
<dbReference type="PRINTS" id="PR01182">
    <property type="entry name" value="ORNDCRBXLASE"/>
</dbReference>
<sequence>MQHQTSPWDTPEAHLTRQKPDAPVLYFSPEVLQATARRFLKGFDGLVTYAVKANPGEEVLANLAAAGVRAFDVASPAEMRAVRAATPDAVLHYNNPVRSVAEVEMAAKMGVASASVDCAVELDKLAGLPRDMEVTVRLALPVKGAAYDFGAKFGAGPDAAAGLLRKVCEMGFRPGICFHPGTQCADPGAWGAYVRASAEVARAAGVTLDRLNVGGGFAAHRSGVAPDLEAIFDHVAEVTASVFDVPPRLVCEPGRAMVAEAFTLAARVKAVRPDGSLFLNDGIYGALAEARDIDALTRVRVVGPDGRPRAGAPVARVVFGPTCDSLDRLPDPLALPGDVVEGDYVLFEGMGAYSRALATRFNGYGPEGPVTVARLI</sequence>
<dbReference type="OrthoDB" id="9802147at2"/>
<evidence type="ECO:0000256" key="6">
    <source>
        <dbReference type="ARBA" id="ARBA00034138"/>
    </source>
</evidence>
<evidence type="ECO:0000259" key="9">
    <source>
        <dbReference type="Pfam" id="PF02784"/>
    </source>
</evidence>
<feature type="modified residue" description="N6-(pyridoxal phosphate)lysine" evidence="8">
    <location>
        <position position="52"/>
    </location>
</feature>
<dbReference type="InterPro" id="IPR022644">
    <property type="entry name" value="De-COase2_N"/>
</dbReference>